<dbReference type="PANTHER" id="PTHR47959">
    <property type="entry name" value="ATP-DEPENDENT RNA HELICASE RHLE-RELATED"/>
    <property type="match status" value="1"/>
</dbReference>
<organism evidence="8 9">
    <name type="scientific">Parascaris univalens</name>
    <name type="common">Nematode worm</name>
    <dbReference type="NCBI Taxonomy" id="6257"/>
    <lineage>
        <taxon>Eukaryota</taxon>
        <taxon>Metazoa</taxon>
        <taxon>Ecdysozoa</taxon>
        <taxon>Nematoda</taxon>
        <taxon>Chromadorea</taxon>
        <taxon>Rhabditida</taxon>
        <taxon>Spirurina</taxon>
        <taxon>Ascaridomorpha</taxon>
        <taxon>Ascaridoidea</taxon>
        <taxon>Ascarididae</taxon>
        <taxon>Parascaris</taxon>
    </lineage>
</organism>
<dbReference type="PROSITE" id="PS00039">
    <property type="entry name" value="DEAD_ATP_HELICASE"/>
    <property type="match status" value="1"/>
</dbReference>
<dbReference type="InterPro" id="IPR050079">
    <property type="entry name" value="DEAD_box_RNA_helicase"/>
</dbReference>
<evidence type="ECO:0000259" key="6">
    <source>
        <dbReference type="PROSITE" id="PS51192"/>
    </source>
</evidence>
<evidence type="ECO:0000313" key="8">
    <source>
        <dbReference type="Proteomes" id="UP000887569"/>
    </source>
</evidence>
<dbReference type="InterPro" id="IPR027417">
    <property type="entry name" value="P-loop_NTPase"/>
</dbReference>
<keyword evidence="1" id="KW-0547">Nucleotide-binding</keyword>
<feature type="domain" description="Helicase ATP-binding" evidence="6">
    <location>
        <begin position="67"/>
        <end position="237"/>
    </location>
</feature>
<dbReference type="InterPro" id="IPR014001">
    <property type="entry name" value="Helicase_ATP-bd"/>
</dbReference>
<keyword evidence="8" id="KW-1185">Reference proteome</keyword>
<evidence type="ECO:0000256" key="4">
    <source>
        <dbReference type="ARBA" id="ARBA00022840"/>
    </source>
</evidence>
<dbReference type="GO" id="GO:0016787">
    <property type="term" value="F:hydrolase activity"/>
    <property type="evidence" value="ECO:0007669"/>
    <property type="project" value="UniProtKB-KW"/>
</dbReference>
<protein>
    <submittedName>
        <fullName evidence="9">RNA helicase</fullName>
    </submittedName>
</protein>
<feature type="domain" description="Helicase C-terminal" evidence="7">
    <location>
        <begin position="264"/>
        <end position="412"/>
    </location>
</feature>
<dbReference type="GO" id="GO:0043186">
    <property type="term" value="C:P granule"/>
    <property type="evidence" value="ECO:0007669"/>
    <property type="project" value="UniProtKB-ARBA"/>
</dbReference>
<dbReference type="PROSITE" id="PS51194">
    <property type="entry name" value="HELICASE_CTER"/>
    <property type="match status" value="1"/>
</dbReference>
<feature type="compositionally biased region" description="Polar residues" evidence="5">
    <location>
        <begin position="436"/>
        <end position="446"/>
    </location>
</feature>
<dbReference type="AlphaFoldDB" id="A0A915BIB7"/>
<dbReference type="InterPro" id="IPR011545">
    <property type="entry name" value="DEAD/DEAH_box_helicase_dom"/>
</dbReference>
<dbReference type="PROSITE" id="PS51192">
    <property type="entry name" value="HELICASE_ATP_BIND_1"/>
    <property type="match status" value="1"/>
</dbReference>
<evidence type="ECO:0000256" key="3">
    <source>
        <dbReference type="ARBA" id="ARBA00022806"/>
    </source>
</evidence>
<dbReference type="GO" id="GO:0003676">
    <property type="term" value="F:nucleic acid binding"/>
    <property type="evidence" value="ECO:0007669"/>
    <property type="project" value="InterPro"/>
</dbReference>
<dbReference type="Proteomes" id="UP000887569">
    <property type="component" value="Unplaced"/>
</dbReference>
<dbReference type="SUPFAM" id="SSF52540">
    <property type="entry name" value="P-loop containing nucleoside triphosphate hydrolases"/>
    <property type="match status" value="1"/>
</dbReference>
<sequence length="955" mass="106754">PTVEDGSCGLLDRVSYRMEFFEVIDVERTADVKSSGNFASLMLARSSVDALSKAGFIYPSPVQAAAIPIGLMGFDMLVQAKSGTGKTLVFALMALEGLNAQRPQPQVMIIAPTREIAMQIAVTIRRLAPPIIRVGVFVGGGRSVADDIKEIRKGVHIVVGTTGRLCQLVNDDLLPTNHIHLFVLDEADKLMEENFQKDINFLFSSLPANKQMAVFSATYPRDLDETLSRYMKKAHLVRLNAEDVQLLGIKQYVALSYSEDGPTSLHRLLSSITFTQCLVFANDQQRCERIVSTLHSSGLDAELISGAMEQSDRNRVMKRLKNFQLKILVSTDLTARGIDAENVNVVVNVGCPLSAEIYLHRIGRAGRFGGYGASVTILSMGKDVRRFAEIMKQANLKVKLLHLMKEYPRDLCQNQLFYESSADFRPVKKKRPSDGDISSRNSSLNSAPAEEDDDELEAPYKECINNSVLPSEMLQKIRRIEAARQQKAKFRAEESSKTITNDSKLIVEDSVSSLVIDSNEIKANAEAEASEGMELQLIHEPVTKYVTSSSDVSVAIEKNVPDMHQVGGVTAVVLNRSHATLANISQPLDSSSESHSDLCSTISDQLNSAFRRLPIKDKKIVIHRDDMLKIRDSFSASQWWTYTCLKYGSALDEEPFIERRHYQQIPTTSTAEIPSSDGGLCERKSAVQVSSRITYSRERLVAIREGRCAQEWSLWAKRKWNTKEDPFQMDGQLRVPFPQQIRIRREREKRERDAVQAARRVAKALEASKRSNLLFASSRYPLHIEMSASFEEYMGDFYKAYKENETKVGSGRRQGPVVTLLRRPQEYASAVSESVAYLNSVKSSFYSLLKMSVGAIKEEASSAGDHQMLNIDCATQTDFPSQGEDVEDVQMQKAASSKVAFAGSTCDTDDSTADDQCARMVVEKSSEMHSELLDNYYYYLNYYTSKYYDHKGSSK</sequence>
<accession>A0A915BIB7</accession>
<keyword evidence="2" id="KW-0378">Hydrolase</keyword>
<dbReference type="Pfam" id="PF00271">
    <property type="entry name" value="Helicase_C"/>
    <property type="match status" value="1"/>
</dbReference>
<dbReference type="SMART" id="SM00490">
    <property type="entry name" value="HELICc"/>
    <property type="match status" value="1"/>
</dbReference>
<dbReference type="InterPro" id="IPR001650">
    <property type="entry name" value="Helicase_C-like"/>
</dbReference>
<dbReference type="CDD" id="cd17943">
    <property type="entry name" value="DEADc_DDX20"/>
    <property type="match status" value="1"/>
</dbReference>
<dbReference type="GO" id="GO:0003724">
    <property type="term" value="F:RNA helicase activity"/>
    <property type="evidence" value="ECO:0007669"/>
    <property type="project" value="TreeGrafter"/>
</dbReference>
<evidence type="ECO:0000256" key="1">
    <source>
        <dbReference type="ARBA" id="ARBA00022741"/>
    </source>
</evidence>
<proteinExistence type="predicted"/>
<dbReference type="Pfam" id="PF00270">
    <property type="entry name" value="DEAD"/>
    <property type="match status" value="1"/>
</dbReference>
<reference evidence="9" key="1">
    <citation type="submission" date="2022-11" db="UniProtKB">
        <authorList>
            <consortium name="WormBaseParasite"/>
        </authorList>
    </citation>
    <scope>IDENTIFICATION</scope>
</reference>
<keyword evidence="3" id="KW-0347">Helicase</keyword>
<dbReference type="CDD" id="cd18787">
    <property type="entry name" value="SF2_C_DEAD"/>
    <property type="match status" value="1"/>
</dbReference>
<dbReference type="GO" id="GO:0005829">
    <property type="term" value="C:cytosol"/>
    <property type="evidence" value="ECO:0007669"/>
    <property type="project" value="TreeGrafter"/>
</dbReference>
<dbReference type="Gene3D" id="3.40.50.300">
    <property type="entry name" value="P-loop containing nucleotide triphosphate hydrolases"/>
    <property type="match status" value="2"/>
</dbReference>
<dbReference type="PANTHER" id="PTHR47959:SF1">
    <property type="entry name" value="ATP-DEPENDENT RNA HELICASE DBPA"/>
    <property type="match status" value="1"/>
</dbReference>
<evidence type="ECO:0000313" key="9">
    <source>
        <dbReference type="WBParaSite" id="PgR041_g068_t06"/>
    </source>
</evidence>
<evidence type="ECO:0000259" key="7">
    <source>
        <dbReference type="PROSITE" id="PS51194"/>
    </source>
</evidence>
<dbReference type="WBParaSite" id="PgR041_g068_t06">
    <property type="protein sequence ID" value="PgR041_g068_t06"/>
    <property type="gene ID" value="PgR041_g068"/>
</dbReference>
<feature type="region of interest" description="Disordered" evidence="5">
    <location>
        <begin position="426"/>
        <end position="457"/>
    </location>
</feature>
<name>A0A915BIB7_PARUN</name>
<evidence type="ECO:0000256" key="2">
    <source>
        <dbReference type="ARBA" id="ARBA00022801"/>
    </source>
</evidence>
<dbReference type="InterPro" id="IPR000629">
    <property type="entry name" value="RNA-helicase_DEAD-box_CS"/>
</dbReference>
<dbReference type="GO" id="GO:0005524">
    <property type="term" value="F:ATP binding"/>
    <property type="evidence" value="ECO:0007669"/>
    <property type="project" value="UniProtKB-KW"/>
</dbReference>
<dbReference type="SMART" id="SM00487">
    <property type="entry name" value="DEXDc"/>
    <property type="match status" value="1"/>
</dbReference>
<keyword evidence="4" id="KW-0067">ATP-binding</keyword>
<evidence type="ECO:0000256" key="5">
    <source>
        <dbReference type="SAM" id="MobiDB-lite"/>
    </source>
</evidence>